<dbReference type="InterPro" id="IPR015856">
    <property type="entry name" value="ABC_transpr_CbiO/EcfA_su"/>
</dbReference>
<reference evidence="7 8" key="1">
    <citation type="submission" date="2020-09" db="EMBL/GenBank/DDBJ databases">
        <title>Flavimobilis rhizosphaerae sp. nov., isolated from rhizosphere soil of Spartina alterniflora.</title>
        <authorList>
            <person name="Hanqin C."/>
        </authorList>
    </citation>
    <scope>NUCLEOTIDE SEQUENCE [LARGE SCALE GENOMIC DNA]</scope>
    <source>
        <strain evidence="7 8">GY 10621</strain>
    </source>
</reference>
<keyword evidence="3" id="KW-0547">Nucleotide-binding</keyword>
<dbReference type="Pfam" id="PF00005">
    <property type="entry name" value="ABC_tran"/>
    <property type="match status" value="2"/>
</dbReference>
<dbReference type="InterPro" id="IPR003593">
    <property type="entry name" value="AAA+_ATPase"/>
</dbReference>
<comment type="similarity">
    <text evidence="1">Belongs to the ABC transporter superfamily.</text>
</comment>
<feature type="compositionally biased region" description="Low complexity" evidence="5">
    <location>
        <begin position="553"/>
        <end position="567"/>
    </location>
</feature>
<dbReference type="Gene3D" id="3.40.50.300">
    <property type="entry name" value="P-loop containing nucleotide triphosphate hydrolases"/>
    <property type="match status" value="2"/>
</dbReference>
<sequence>MIRLDGLTVTVGARTLLHDGSADVAEGDVVLLAGPTGVGKTTLLRTLAGLLDGTGGRASGRVLLDGTDLLGVPARDRAHLTGYVGQDPTRGFVTAHVETELAFGLEQQGVAPAAMRRRVEDTLDLLGIDDLRDRRLDTLSLGQAQRVALGAVLVSEPSVLLLDEPTSALDPVAADDVVGALRRLAHDVGLTVVVAEHRLERLTGVVDRVWHLPGDGTLHDGGLDVLRGTPQAPPLARLADLAGWQGVPRDVREARRTYVAAPDVVAVRGVHTSRADTSPVSTPANHARDEVRLRARGLEVRRGTRTVVHRLNLELRAGEVTVLMGRNGAGKSSLLRALAGALPHRGRLDVGGVDPARIAAPDARRAVALVPQEVGALLFATTVDEECAGGDTDAGAAPGTTRSLLDMLVPGVDGGAHPRDLSEGERLALVLAIQLAAGADVVLLDEPTRGLDAPARRALVAALRERAAAGAAVVVATHDVETAAEAADRVVVLAEGEVVTDGPARSVLTGSVGAAPQVARVVRPLAALTVDDLVRGPAGTPGSVPGWPGGPGADAPGAGPADATPRAHPSQDAHDGAQR</sequence>
<keyword evidence="4 7" id="KW-0067">ATP-binding</keyword>
<comment type="caution">
    <text evidence="7">The sequence shown here is derived from an EMBL/GenBank/DDBJ whole genome shotgun (WGS) entry which is preliminary data.</text>
</comment>
<dbReference type="InterPro" id="IPR003439">
    <property type="entry name" value="ABC_transporter-like_ATP-bd"/>
</dbReference>
<accession>A0ABR9DT39</accession>
<feature type="region of interest" description="Disordered" evidence="5">
    <location>
        <begin position="533"/>
        <end position="579"/>
    </location>
</feature>
<dbReference type="PROSITE" id="PS00211">
    <property type="entry name" value="ABC_TRANSPORTER_1"/>
    <property type="match status" value="1"/>
</dbReference>
<dbReference type="Proteomes" id="UP000642107">
    <property type="component" value="Unassembled WGS sequence"/>
</dbReference>
<dbReference type="SUPFAM" id="SSF52540">
    <property type="entry name" value="P-loop containing nucleoside triphosphate hydrolases"/>
    <property type="match status" value="2"/>
</dbReference>
<proteinExistence type="inferred from homology"/>
<evidence type="ECO:0000313" key="8">
    <source>
        <dbReference type="Proteomes" id="UP000642107"/>
    </source>
</evidence>
<feature type="compositionally biased region" description="Basic and acidic residues" evidence="5">
    <location>
        <begin position="569"/>
        <end position="579"/>
    </location>
</feature>
<dbReference type="RefSeq" id="WP_192281529.1">
    <property type="nucleotide sequence ID" value="NZ_JACZDF010000007.1"/>
</dbReference>
<evidence type="ECO:0000256" key="2">
    <source>
        <dbReference type="ARBA" id="ARBA00022448"/>
    </source>
</evidence>
<name>A0ABR9DT39_9MICO</name>
<dbReference type="CDD" id="cd03225">
    <property type="entry name" value="ABC_cobalt_CbiO_domain1"/>
    <property type="match status" value="1"/>
</dbReference>
<keyword evidence="2" id="KW-0813">Transport</keyword>
<evidence type="ECO:0000259" key="6">
    <source>
        <dbReference type="PROSITE" id="PS50893"/>
    </source>
</evidence>
<evidence type="ECO:0000256" key="1">
    <source>
        <dbReference type="ARBA" id="ARBA00005417"/>
    </source>
</evidence>
<dbReference type="EMBL" id="JACZDF010000007">
    <property type="protein sequence ID" value="MBD9700266.1"/>
    <property type="molecule type" value="Genomic_DNA"/>
</dbReference>
<evidence type="ECO:0000256" key="5">
    <source>
        <dbReference type="SAM" id="MobiDB-lite"/>
    </source>
</evidence>
<dbReference type="InterPro" id="IPR017871">
    <property type="entry name" value="ABC_transporter-like_CS"/>
</dbReference>
<gene>
    <name evidence="7" type="ORF">IGS67_12330</name>
</gene>
<dbReference type="InterPro" id="IPR027417">
    <property type="entry name" value="P-loop_NTPase"/>
</dbReference>
<protein>
    <submittedName>
        <fullName evidence="7">ATP-binding cassette domain-containing protein</fullName>
    </submittedName>
</protein>
<evidence type="ECO:0000256" key="4">
    <source>
        <dbReference type="ARBA" id="ARBA00022840"/>
    </source>
</evidence>
<dbReference type="SMART" id="SM00382">
    <property type="entry name" value="AAA"/>
    <property type="match status" value="2"/>
</dbReference>
<dbReference type="PROSITE" id="PS50893">
    <property type="entry name" value="ABC_TRANSPORTER_2"/>
    <property type="match status" value="2"/>
</dbReference>
<feature type="domain" description="ABC transporter" evidence="6">
    <location>
        <begin position="2"/>
        <end position="239"/>
    </location>
</feature>
<dbReference type="GO" id="GO:0005524">
    <property type="term" value="F:ATP binding"/>
    <property type="evidence" value="ECO:0007669"/>
    <property type="project" value="UniProtKB-KW"/>
</dbReference>
<keyword evidence="8" id="KW-1185">Reference proteome</keyword>
<evidence type="ECO:0000313" key="7">
    <source>
        <dbReference type="EMBL" id="MBD9700266.1"/>
    </source>
</evidence>
<evidence type="ECO:0000256" key="3">
    <source>
        <dbReference type="ARBA" id="ARBA00022741"/>
    </source>
</evidence>
<feature type="domain" description="ABC transporter" evidence="6">
    <location>
        <begin position="293"/>
        <end position="520"/>
    </location>
</feature>
<dbReference type="InterPro" id="IPR050095">
    <property type="entry name" value="ECF_ABC_transporter_ATP-bd"/>
</dbReference>
<organism evidence="7 8">
    <name type="scientific">Flavimobilis rhizosphaerae</name>
    <dbReference type="NCBI Taxonomy" id="2775421"/>
    <lineage>
        <taxon>Bacteria</taxon>
        <taxon>Bacillati</taxon>
        <taxon>Actinomycetota</taxon>
        <taxon>Actinomycetes</taxon>
        <taxon>Micrococcales</taxon>
        <taxon>Jonesiaceae</taxon>
        <taxon>Flavimobilis</taxon>
    </lineage>
</organism>
<dbReference type="PANTHER" id="PTHR43553">
    <property type="entry name" value="HEAVY METAL TRANSPORTER"/>
    <property type="match status" value="1"/>
</dbReference>